<feature type="compositionally biased region" description="Acidic residues" evidence="14">
    <location>
        <begin position="371"/>
        <end position="388"/>
    </location>
</feature>
<evidence type="ECO:0000256" key="14">
    <source>
        <dbReference type="SAM" id="MobiDB-lite"/>
    </source>
</evidence>
<comment type="cofactor">
    <cofactor evidence="1">
        <name>Mn(2+)</name>
        <dbReference type="ChEBI" id="CHEBI:29035"/>
    </cofactor>
</comment>
<keyword evidence="8" id="KW-0418">Kinase</keyword>
<dbReference type="GO" id="GO:0005737">
    <property type="term" value="C:cytoplasm"/>
    <property type="evidence" value="ECO:0007669"/>
    <property type="project" value="TreeGrafter"/>
</dbReference>
<dbReference type="AlphaFoldDB" id="A0A7S0QYC7"/>
<evidence type="ECO:0000256" key="3">
    <source>
        <dbReference type="ARBA" id="ARBA00012513"/>
    </source>
</evidence>
<dbReference type="EC" id="2.7.11.1" evidence="3"/>
<gene>
    <name evidence="16" type="ORF">CCUR1050_LOCUS30088</name>
</gene>
<evidence type="ECO:0000256" key="11">
    <source>
        <dbReference type="ARBA" id="ARBA00023211"/>
    </source>
</evidence>
<feature type="region of interest" description="Disordered" evidence="14">
    <location>
        <begin position="370"/>
        <end position="439"/>
    </location>
</feature>
<dbReference type="SMART" id="SM00220">
    <property type="entry name" value="S_TKc"/>
    <property type="match status" value="1"/>
</dbReference>
<dbReference type="Pfam" id="PF00069">
    <property type="entry name" value="Pkinase"/>
    <property type="match status" value="1"/>
</dbReference>
<dbReference type="PROSITE" id="PS50011">
    <property type="entry name" value="PROTEIN_KINASE_DOM"/>
    <property type="match status" value="1"/>
</dbReference>
<name>A0A7S0QYC7_9CRYP</name>
<keyword evidence="9" id="KW-0067">ATP-binding</keyword>
<protein>
    <recommendedName>
        <fullName evidence="3">non-specific serine/threonine protein kinase</fullName>
        <ecNumber evidence="3">2.7.11.1</ecNumber>
    </recommendedName>
</protein>
<dbReference type="InterPro" id="IPR000719">
    <property type="entry name" value="Prot_kinase_dom"/>
</dbReference>
<keyword evidence="5" id="KW-0808">Transferase</keyword>
<evidence type="ECO:0000256" key="8">
    <source>
        <dbReference type="ARBA" id="ARBA00022777"/>
    </source>
</evidence>
<comment type="catalytic activity">
    <reaction evidence="13">
        <text>L-seryl-[protein] + ATP = O-phospho-L-seryl-[protein] + ADP + H(+)</text>
        <dbReference type="Rhea" id="RHEA:17989"/>
        <dbReference type="Rhea" id="RHEA-COMP:9863"/>
        <dbReference type="Rhea" id="RHEA-COMP:11604"/>
        <dbReference type="ChEBI" id="CHEBI:15378"/>
        <dbReference type="ChEBI" id="CHEBI:29999"/>
        <dbReference type="ChEBI" id="CHEBI:30616"/>
        <dbReference type="ChEBI" id="CHEBI:83421"/>
        <dbReference type="ChEBI" id="CHEBI:456216"/>
        <dbReference type="EC" id="2.7.11.1"/>
    </reaction>
</comment>
<keyword evidence="6" id="KW-0479">Metal-binding</keyword>
<dbReference type="GO" id="GO:0046872">
    <property type="term" value="F:metal ion binding"/>
    <property type="evidence" value="ECO:0007669"/>
    <property type="project" value="UniProtKB-KW"/>
</dbReference>
<sequence>MDMNKSTCSTLNSDKGSRIRKDEPDSPRRKDRKSLKRVGDYVLGDVLGEGSYGQVREGLYVPPDLEANKDASLHGQSASDKLKFGQRVAVKIIRRRLLTRKVRNGQENLKREIACLKRLKHQNVIQLYDTIDDPSMDKIYLVFELANFLSLQDILDLTSQKHGESGDNSAAFKAAPFEKLKNLQNLFYQLAVGLTHCHSRGVVHRDIKPSNLQLTLDGVLKIIDFGVAELLERYSELDDTEKFAGTPSFQPPEVARGSRSFSATKVDVWAAGVTLFVMATGSMPFGGETTDELYANISTGRYDIPQDLPEDLRDLIGRVMNPDPDERATLETVLKHPWLAGQDRAPALELPQSIKDTGSKKESLLQRYMQEDSDGSDAGEDDGPGEEGGDGRDGDGGGPGEGAAVERTREQLLNPNQRKNLHRKTSSLSSSTEASCAVQ</sequence>
<dbReference type="InterPro" id="IPR011009">
    <property type="entry name" value="Kinase-like_dom_sf"/>
</dbReference>
<dbReference type="GO" id="GO:0004674">
    <property type="term" value="F:protein serine/threonine kinase activity"/>
    <property type="evidence" value="ECO:0007669"/>
    <property type="project" value="UniProtKB-KW"/>
</dbReference>
<evidence type="ECO:0000256" key="5">
    <source>
        <dbReference type="ARBA" id="ARBA00022679"/>
    </source>
</evidence>
<dbReference type="GO" id="GO:0005524">
    <property type="term" value="F:ATP binding"/>
    <property type="evidence" value="ECO:0007669"/>
    <property type="project" value="UniProtKB-KW"/>
</dbReference>
<keyword evidence="11" id="KW-0464">Manganese</keyword>
<keyword evidence="10" id="KW-0460">Magnesium</keyword>
<keyword evidence="4" id="KW-0723">Serine/threonine-protein kinase</keyword>
<evidence type="ECO:0000256" key="2">
    <source>
        <dbReference type="ARBA" id="ARBA00001946"/>
    </source>
</evidence>
<evidence type="ECO:0000256" key="13">
    <source>
        <dbReference type="ARBA" id="ARBA00048679"/>
    </source>
</evidence>
<dbReference type="PANTHER" id="PTHR24346:SF94">
    <property type="entry name" value="NON-SPECIFIC SERINE_THREONINE PROTEIN KINASE"/>
    <property type="match status" value="1"/>
</dbReference>
<dbReference type="GO" id="GO:0035556">
    <property type="term" value="P:intracellular signal transduction"/>
    <property type="evidence" value="ECO:0007669"/>
    <property type="project" value="TreeGrafter"/>
</dbReference>
<proteinExistence type="predicted"/>
<evidence type="ECO:0000256" key="6">
    <source>
        <dbReference type="ARBA" id="ARBA00022723"/>
    </source>
</evidence>
<evidence type="ECO:0000313" key="16">
    <source>
        <dbReference type="EMBL" id="CAD8657184.1"/>
    </source>
</evidence>
<comment type="catalytic activity">
    <reaction evidence="12">
        <text>L-threonyl-[protein] + ATP = O-phospho-L-threonyl-[protein] + ADP + H(+)</text>
        <dbReference type="Rhea" id="RHEA:46608"/>
        <dbReference type="Rhea" id="RHEA-COMP:11060"/>
        <dbReference type="Rhea" id="RHEA-COMP:11605"/>
        <dbReference type="ChEBI" id="CHEBI:15378"/>
        <dbReference type="ChEBI" id="CHEBI:30013"/>
        <dbReference type="ChEBI" id="CHEBI:30616"/>
        <dbReference type="ChEBI" id="CHEBI:61977"/>
        <dbReference type="ChEBI" id="CHEBI:456216"/>
        <dbReference type="EC" id="2.7.11.1"/>
    </reaction>
</comment>
<keyword evidence="7" id="KW-0547">Nucleotide-binding</keyword>
<evidence type="ECO:0000256" key="9">
    <source>
        <dbReference type="ARBA" id="ARBA00022840"/>
    </source>
</evidence>
<evidence type="ECO:0000259" key="15">
    <source>
        <dbReference type="PROSITE" id="PS50011"/>
    </source>
</evidence>
<evidence type="ECO:0000256" key="7">
    <source>
        <dbReference type="ARBA" id="ARBA00022741"/>
    </source>
</evidence>
<dbReference type="EMBL" id="HBEZ01054823">
    <property type="protein sequence ID" value="CAD8657184.1"/>
    <property type="molecule type" value="Transcribed_RNA"/>
</dbReference>
<feature type="domain" description="Protein kinase" evidence="15">
    <location>
        <begin position="41"/>
        <end position="339"/>
    </location>
</feature>
<reference evidence="16" key="1">
    <citation type="submission" date="2021-01" db="EMBL/GenBank/DDBJ databases">
        <authorList>
            <person name="Corre E."/>
            <person name="Pelletier E."/>
            <person name="Niang G."/>
            <person name="Scheremetjew M."/>
            <person name="Finn R."/>
            <person name="Kale V."/>
            <person name="Holt S."/>
            <person name="Cochrane G."/>
            <person name="Meng A."/>
            <person name="Brown T."/>
            <person name="Cohen L."/>
        </authorList>
    </citation>
    <scope>NUCLEOTIDE SEQUENCE</scope>
    <source>
        <strain evidence="16">CCAP979/52</strain>
    </source>
</reference>
<feature type="compositionally biased region" description="Basic and acidic residues" evidence="14">
    <location>
        <begin position="15"/>
        <end position="28"/>
    </location>
</feature>
<dbReference type="SUPFAM" id="SSF56112">
    <property type="entry name" value="Protein kinase-like (PK-like)"/>
    <property type="match status" value="1"/>
</dbReference>
<dbReference type="Gene3D" id="3.30.200.20">
    <property type="entry name" value="Phosphorylase Kinase, domain 1"/>
    <property type="match status" value="1"/>
</dbReference>
<evidence type="ECO:0000256" key="10">
    <source>
        <dbReference type="ARBA" id="ARBA00022842"/>
    </source>
</evidence>
<feature type="region of interest" description="Disordered" evidence="14">
    <location>
        <begin position="1"/>
        <end position="35"/>
    </location>
</feature>
<dbReference type="Gene3D" id="1.10.510.10">
    <property type="entry name" value="Transferase(Phosphotransferase) domain 1"/>
    <property type="match status" value="1"/>
</dbReference>
<dbReference type="PANTHER" id="PTHR24346">
    <property type="entry name" value="MAP/MICROTUBULE AFFINITY-REGULATING KINASE"/>
    <property type="match status" value="1"/>
</dbReference>
<comment type="cofactor">
    <cofactor evidence="2">
        <name>Mg(2+)</name>
        <dbReference type="ChEBI" id="CHEBI:18420"/>
    </cofactor>
</comment>
<evidence type="ECO:0000256" key="4">
    <source>
        <dbReference type="ARBA" id="ARBA00022527"/>
    </source>
</evidence>
<evidence type="ECO:0000256" key="12">
    <source>
        <dbReference type="ARBA" id="ARBA00047899"/>
    </source>
</evidence>
<feature type="compositionally biased region" description="Polar residues" evidence="14">
    <location>
        <begin position="1"/>
        <end position="14"/>
    </location>
</feature>
<organism evidence="16">
    <name type="scientific">Cryptomonas curvata</name>
    <dbReference type="NCBI Taxonomy" id="233186"/>
    <lineage>
        <taxon>Eukaryota</taxon>
        <taxon>Cryptophyceae</taxon>
        <taxon>Cryptomonadales</taxon>
        <taxon>Cryptomonadaceae</taxon>
        <taxon>Cryptomonas</taxon>
    </lineage>
</organism>
<evidence type="ECO:0000256" key="1">
    <source>
        <dbReference type="ARBA" id="ARBA00001936"/>
    </source>
</evidence>
<accession>A0A7S0QYC7</accession>